<dbReference type="GO" id="GO:0051959">
    <property type="term" value="F:dynein light intermediate chain binding"/>
    <property type="evidence" value="ECO:0007669"/>
    <property type="project" value="InterPro"/>
</dbReference>
<reference evidence="3 4" key="1">
    <citation type="journal article" date="2016" name="Genome Biol. Evol.">
        <title>Gene Family Evolution Reflects Adaptation to Soil Environmental Stressors in the Genome of the Collembolan Orchesella cincta.</title>
        <authorList>
            <person name="Faddeeva-Vakhrusheva A."/>
            <person name="Derks M.F."/>
            <person name="Anvar S.Y."/>
            <person name="Agamennone V."/>
            <person name="Suring W."/>
            <person name="Smit S."/>
            <person name="van Straalen N.M."/>
            <person name="Roelofs D."/>
        </authorList>
    </citation>
    <scope>NUCLEOTIDE SEQUENCE [LARGE SCALE GENOMIC DNA]</scope>
    <source>
        <tissue evidence="3">Mixed pool</tissue>
    </source>
</reference>
<evidence type="ECO:0000313" key="3">
    <source>
        <dbReference type="EMBL" id="ODM98022.1"/>
    </source>
</evidence>
<dbReference type="Gene3D" id="1.20.140.100">
    <property type="entry name" value="Dynein heavy chain, N-terminal domain 2"/>
    <property type="match status" value="1"/>
</dbReference>
<dbReference type="GO" id="GO:0007018">
    <property type="term" value="P:microtubule-based movement"/>
    <property type="evidence" value="ECO:0007669"/>
    <property type="project" value="InterPro"/>
</dbReference>
<dbReference type="PANTHER" id="PTHR22878">
    <property type="entry name" value="DYNEIN HEAVY CHAIN 6, AXONEMAL-LIKE-RELATED"/>
    <property type="match status" value="1"/>
</dbReference>
<feature type="domain" description="Dynein heavy chain linker" evidence="2">
    <location>
        <begin position="1341"/>
        <end position="1647"/>
    </location>
</feature>
<feature type="compositionally biased region" description="Low complexity" evidence="1">
    <location>
        <begin position="257"/>
        <end position="266"/>
    </location>
</feature>
<proteinExistence type="predicted"/>
<evidence type="ECO:0000256" key="1">
    <source>
        <dbReference type="SAM" id="MobiDB-lite"/>
    </source>
</evidence>
<dbReference type="STRING" id="48709.A0A1D2MYF4"/>
<dbReference type="OMA" id="NRRQKIF"/>
<dbReference type="GO" id="GO:0045505">
    <property type="term" value="F:dynein intermediate chain binding"/>
    <property type="evidence" value="ECO:0007669"/>
    <property type="project" value="InterPro"/>
</dbReference>
<dbReference type="EMBL" id="LJIJ01000389">
    <property type="protein sequence ID" value="ODM98022.1"/>
    <property type="molecule type" value="Genomic_DNA"/>
</dbReference>
<evidence type="ECO:0000259" key="2">
    <source>
        <dbReference type="Pfam" id="PF08393"/>
    </source>
</evidence>
<dbReference type="InterPro" id="IPR042222">
    <property type="entry name" value="Dynein_2_N"/>
</dbReference>
<dbReference type="Proteomes" id="UP000094527">
    <property type="component" value="Unassembled WGS sequence"/>
</dbReference>
<sequence length="1657" mass="191555">MTANQQLAIEEALNLRDRSDSLSVPLGNFIFSDSLRKPKIKQSKNNVGNDELPFFNSFCSQHQQPSTTNTPSFAKGHMPGHIPLTSVFHMESNRENRGPDDDGLEDQDLTAADGIVRVRKERALKKQVATSDALKIVKGEFTFPHRTYKPKCQIAYRVPPGQVPQAVMAERLHRIYKKTDINLVIQTLGIELSDLIPPPNYSENNERFYHEMMFRNRTKINGIDKKEVLAKGGRFGEYELENEGEETLHLHSPEADSTLSASSSGSVKKESNKTSTSTTDRREEEEEEEEAVERGRAAIHPFIQSKPPFSAQFPLSYFDNTEYDIRSGEDWCRLGWDEKEKRFYPLPGKAFLPLPLPFDKRVQAKAPSEATLEEILRKTPRLEKFRSWLLRERYNRQIRLVGLDPAKLTKLTPSEAEMAIVARLGSTVETQASLSDESVPDMDKAVYIEDDRLEKTQSKKIDVLDRVASMKTIVSDDMLEGLEDSNSDPNDLLRLQQEMKEEDQLNIVFKVRQAKRDDEMSEDADLALTKNDDAKKSVSLLSDVFSDLESLTMMGSDIITTVQKHIEPEATDAEDFDDDNDRLLGDGRAMRGLNRPVRSYFLGDYGINIPASPDIDPFEDGLDQYVLDFDKMKKVHIYDWRWVDVAVFDYHPGQNKFFVRSIHPPFVYAWVSKVYLCFDAEDPNKHGLRIKDAIKRRIEMENVMRYNLYVDCLPMYDFPTLEESAFEKIIQKVKTTSNIKTTPYAMQKVKREINLDYQRTIAEEKFQLITEKHPKQFKPWVQIPDKLETSIITNIEHSKHVVRAPHEFLPTVHLQNFEAKIKNIQKNSVIFTDEAWLPYKEITNICYDAKQKKIIITDDLLPMHLDDWENMQLENIDEVKRYLDEEWYELVVSNLQTNFEKLNKSWYNLAETNYDVYLMSKLSHFLELIKLMMQDTIRSVVKDSCVSFMELVKSYSGNIDPKTDWSWGDDLINSEYPPPSGLIPVWVIDMYLDPREGPKYSQHLSSFYRTAYAIFHKAITSCSDMPTLLMKVMPQMQFAALGSLRGVEESEAEMIELAHSLVKYTKLILLPLESYIRKYEKYREVWSLDITSYVKKLEESDPTAQDIKKLVEQNTRHMEQLEKEIPNDIKITAFRVVVDQVRDGILKRKKNLINSILDNYAFKLRKIIQKVQKDFGEMEKKLTTRSDDIEEVMELKGYVEIVPSLAARLESTTGAAIKDYEVFDHFLYQVSNEDTNAKWQCAIASNRILRLGREATKWLEEDYDRLLKVQQGDLSSLSDQVDSATLTVAGLVAFTELEKAQDVCQEIKKIWKNIKDLQEQSSLLNRRQKIFGLPLAQNEALNRLARDIEPFKNLWFTASDWLTVQETLFAGTLDKIDIDQVTKVIHDGGKVIGRCIKYFAGADQIQHIAISIKHQLEEFKPLVPLVSTLKKTEMRQRHWQAMSDICGFTVVEKAGQNFKKLLEHGISDHVKEITEIGDLATKEYEVEYALNRMNIGIGQHQIGIDFDHHLKVPVVLIHESTLNLIDDYIKVTDEILKNPFNAAFQERLSIWDKKIRLSKVNLELWIDNQDQWLDIQPTFLVPQAATKLQVTFKIYEKMQRIWRRLIRLARDNNDILELLSENTTMASLQQFANLLGIIHKSLEEYMRPKGSDDSDDD</sequence>
<comment type="caution">
    <text evidence="3">The sequence shown here is derived from an EMBL/GenBank/DDBJ whole genome shotgun (WGS) entry which is preliminary data.</text>
</comment>
<evidence type="ECO:0000313" key="4">
    <source>
        <dbReference type="Proteomes" id="UP000094527"/>
    </source>
</evidence>
<organism evidence="3 4">
    <name type="scientific">Orchesella cincta</name>
    <name type="common">Springtail</name>
    <name type="synonym">Podura cincta</name>
    <dbReference type="NCBI Taxonomy" id="48709"/>
    <lineage>
        <taxon>Eukaryota</taxon>
        <taxon>Metazoa</taxon>
        <taxon>Ecdysozoa</taxon>
        <taxon>Arthropoda</taxon>
        <taxon>Hexapoda</taxon>
        <taxon>Collembola</taxon>
        <taxon>Entomobryomorpha</taxon>
        <taxon>Entomobryoidea</taxon>
        <taxon>Orchesellidae</taxon>
        <taxon>Orchesellinae</taxon>
        <taxon>Orchesella</taxon>
    </lineage>
</organism>
<dbReference type="PANTHER" id="PTHR22878:SF68">
    <property type="entry name" value="DYNEIN HEAVY CHAIN 6, AXONEMAL-LIKE"/>
    <property type="match status" value="1"/>
</dbReference>
<dbReference type="InterPro" id="IPR026983">
    <property type="entry name" value="DHC"/>
</dbReference>
<dbReference type="Gene3D" id="1.10.287.2620">
    <property type="match status" value="1"/>
</dbReference>
<protein>
    <submittedName>
        <fullName evidence="3">Dynein heavy chain 1, axonemal</fullName>
    </submittedName>
</protein>
<dbReference type="GO" id="GO:0030286">
    <property type="term" value="C:dynein complex"/>
    <property type="evidence" value="ECO:0007669"/>
    <property type="project" value="InterPro"/>
</dbReference>
<keyword evidence="4" id="KW-1185">Reference proteome</keyword>
<accession>A0A1D2MYF4</accession>
<dbReference type="InterPro" id="IPR013602">
    <property type="entry name" value="Dynein_heavy_linker"/>
</dbReference>
<dbReference type="OrthoDB" id="424310at2759"/>
<dbReference type="Pfam" id="PF08393">
    <property type="entry name" value="DHC_N2"/>
    <property type="match status" value="1"/>
</dbReference>
<feature type="region of interest" description="Disordered" evidence="1">
    <location>
        <begin position="242"/>
        <end position="296"/>
    </location>
</feature>
<gene>
    <name evidence="3" type="ORF">Ocin01_08666</name>
</gene>
<name>A0A1D2MYF4_ORCCI</name>